<gene>
    <name evidence="1" type="ORF">JMJ77_005280</name>
</gene>
<feature type="non-terminal residue" evidence="1">
    <location>
        <position position="1"/>
    </location>
</feature>
<sequence>MGNQVLSATSSVIGRLLQGNLVSLDEDTPPPPRLNYIEAAVGLDNRGLLHVLRISTSVLLRQRLTLTWPHVADYTHAPPVLFISTENPGVTTYRAIQTPSPWGSTSNLSSSRGGWGIGRPPTCHSSGLCLCHLSLGGVDNPQRAVLSKARSSCRIQDAEPGTTLRANSRDNRSGKGLPFLFHAFFFSFS</sequence>
<protein>
    <submittedName>
        <fullName evidence="1">Uncharacterized protein</fullName>
    </submittedName>
</protein>
<proteinExistence type="predicted"/>
<evidence type="ECO:0000313" key="2">
    <source>
        <dbReference type="Proteomes" id="UP000699042"/>
    </source>
</evidence>
<name>A0A9P7RIP7_9PEZI</name>
<comment type="caution">
    <text evidence="1">The sequence shown here is derived from an EMBL/GenBank/DDBJ whole genome shotgun (WGS) entry which is preliminary data.</text>
</comment>
<evidence type="ECO:0000313" key="1">
    <source>
        <dbReference type="EMBL" id="KAG7057898.1"/>
    </source>
</evidence>
<dbReference type="EMBL" id="JAESDN010000001">
    <property type="protein sequence ID" value="KAG7057898.1"/>
    <property type="molecule type" value="Genomic_DNA"/>
</dbReference>
<dbReference type="AlphaFoldDB" id="A0A9P7RIP7"/>
<keyword evidence="2" id="KW-1185">Reference proteome</keyword>
<dbReference type="Proteomes" id="UP000699042">
    <property type="component" value="Unassembled WGS sequence"/>
</dbReference>
<accession>A0A9P7RIP7</accession>
<organism evidence="1 2">
    <name type="scientific">Colletotrichum scovillei</name>
    <dbReference type="NCBI Taxonomy" id="1209932"/>
    <lineage>
        <taxon>Eukaryota</taxon>
        <taxon>Fungi</taxon>
        <taxon>Dikarya</taxon>
        <taxon>Ascomycota</taxon>
        <taxon>Pezizomycotina</taxon>
        <taxon>Sordariomycetes</taxon>
        <taxon>Hypocreomycetidae</taxon>
        <taxon>Glomerellales</taxon>
        <taxon>Glomerellaceae</taxon>
        <taxon>Colletotrichum</taxon>
        <taxon>Colletotrichum acutatum species complex</taxon>
    </lineage>
</organism>
<reference evidence="1" key="1">
    <citation type="submission" date="2021-05" db="EMBL/GenBank/DDBJ databases">
        <title>Comparative genomics of three Colletotrichum scovillei strains and genetic complementation revealed genes involved fungal growth and virulence on chili pepper.</title>
        <authorList>
            <person name="Hsieh D.-K."/>
            <person name="Chuang S.-C."/>
            <person name="Chen C.-Y."/>
            <person name="Chao Y.-T."/>
            <person name="Lu M.-Y.J."/>
            <person name="Lee M.-H."/>
            <person name="Shih M.-C."/>
        </authorList>
    </citation>
    <scope>NUCLEOTIDE SEQUENCE</scope>
    <source>
        <strain evidence="1">Coll-153</strain>
    </source>
</reference>